<accession>A0AAV7BQF4</accession>
<reference evidence="2" key="1">
    <citation type="thesis" date="2020" institute="ProQuest LLC" country="789 East Eisenhower Parkway, Ann Arbor, MI, USA">
        <title>Comparative Genomics and Chromosome Evolution.</title>
        <authorList>
            <person name="Mudd A.B."/>
        </authorList>
    </citation>
    <scope>NUCLEOTIDE SEQUENCE</scope>
    <source>
        <strain evidence="2">237g6f4</strain>
        <tissue evidence="2">Blood</tissue>
    </source>
</reference>
<dbReference type="Proteomes" id="UP000824782">
    <property type="component" value="Unassembled WGS sequence"/>
</dbReference>
<dbReference type="AlphaFoldDB" id="A0AAV7BQF4"/>
<dbReference type="EMBL" id="WNYA01000004">
    <property type="protein sequence ID" value="KAG8574716.1"/>
    <property type="molecule type" value="Genomic_DNA"/>
</dbReference>
<keyword evidence="3" id="KW-1185">Reference proteome</keyword>
<evidence type="ECO:0000313" key="2">
    <source>
        <dbReference type="EMBL" id="KAG8574716.1"/>
    </source>
</evidence>
<feature type="transmembrane region" description="Helical" evidence="1">
    <location>
        <begin position="36"/>
        <end position="56"/>
    </location>
</feature>
<evidence type="ECO:0000256" key="1">
    <source>
        <dbReference type="SAM" id="Phobius"/>
    </source>
</evidence>
<keyword evidence="1" id="KW-1133">Transmembrane helix</keyword>
<proteinExistence type="predicted"/>
<comment type="caution">
    <text evidence="2">The sequence shown here is derived from an EMBL/GenBank/DDBJ whole genome shotgun (WGS) entry which is preliminary data.</text>
</comment>
<keyword evidence="1" id="KW-0812">Transmembrane</keyword>
<organism evidence="2 3">
    <name type="scientific">Engystomops pustulosus</name>
    <name type="common">Tungara frog</name>
    <name type="synonym">Physalaemus pustulosus</name>
    <dbReference type="NCBI Taxonomy" id="76066"/>
    <lineage>
        <taxon>Eukaryota</taxon>
        <taxon>Metazoa</taxon>
        <taxon>Chordata</taxon>
        <taxon>Craniata</taxon>
        <taxon>Vertebrata</taxon>
        <taxon>Euteleostomi</taxon>
        <taxon>Amphibia</taxon>
        <taxon>Batrachia</taxon>
        <taxon>Anura</taxon>
        <taxon>Neobatrachia</taxon>
        <taxon>Hyloidea</taxon>
        <taxon>Leptodactylidae</taxon>
        <taxon>Leiuperinae</taxon>
        <taxon>Engystomops</taxon>
    </lineage>
</organism>
<sequence length="92" mass="10955">MFYISICICVGVTKCLQKLQMFISPWKMLKRRQENLIFTLLSLYFRGIFIQIAKWMRVSYNNIKYCSTETSTDDPESLDLQFTFFLFVNAVN</sequence>
<gene>
    <name evidence="2" type="ORF">GDO81_009289</name>
</gene>
<keyword evidence="1" id="KW-0472">Membrane</keyword>
<protein>
    <submittedName>
        <fullName evidence="2">Uncharacterized protein</fullName>
    </submittedName>
</protein>
<name>A0AAV7BQF4_ENGPU</name>
<evidence type="ECO:0000313" key="3">
    <source>
        <dbReference type="Proteomes" id="UP000824782"/>
    </source>
</evidence>